<evidence type="ECO:0000256" key="7">
    <source>
        <dbReference type="ARBA" id="ARBA00025748"/>
    </source>
</evidence>
<dbReference type="AlphaFoldDB" id="A0A6P6UJE6"/>
<evidence type="ECO:0000256" key="8">
    <source>
        <dbReference type="PROSITE-ProRule" id="PRU00108"/>
    </source>
</evidence>
<dbReference type="Pfam" id="PF00046">
    <property type="entry name" value="Homeodomain"/>
    <property type="match status" value="1"/>
</dbReference>
<evidence type="ECO:0000256" key="12">
    <source>
        <dbReference type="SAM" id="MobiDB-lite"/>
    </source>
</evidence>
<feature type="domain" description="Homeobox" evidence="13">
    <location>
        <begin position="41"/>
        <end position="101"/>
    </location>
</feature>
<dbReference type="CDD" id="cd00086">
    <property type="entry name" value="homeodomain"/>
    <property type="match status" value="1"/>
</dbReference>
<keyword evidence="14" id="KW-1185">Reference proteome</keyword>
<evidence type="ECO:0000256" key="4">
    <source>
        <dbReference type="ARBA" id="ARBA00023155"/>
    </source>
</evidence>
<dbReference type="PROSITE" id="PS50071">
    <property type="entry name" value="HOMEOBOX_2"/>
    <property type="match status" value="1"/>
</dbReference>
<keyword evidence="2 10" id="KW-0805">Transcription regulation</keyword>
<dbReference type="GO" id="GO:0000981">
    <property type="term" value="F:DNA-binding transcription factor activity, RNA polymerase II-specific"/>
    <property type="evidence" value="ECO:0007669"/>
    <property type="project" value="UniProtKB-UniRule"/>
</dbReference>
<feature type="coiled-coil region" evidence="11">
    <location>
        <begin position="100"/>
        <end position="141"/>
    </location>
</feature>
<keyword evidence="3 8" id="KW-0238">DNA-binding</keyword>
<feature type="DNA-binding region" description="Homeobox" evidence="8">
    <location>
        <begin position="43"/>
        <end position="102"/>
    </location>
</feature>
<keyword evidence="5 10" id="KW-0804">Transcription</keyword>
<dbReference type="GO" id="GO:0045893">
    <property type="term" value="P:positive regulation of DNA-templated transcription"/>
    <property type="evidence" value="ECO:0007669"/>
    <property type="project" value="TreeGrafter"/>
</dbReference>
<evidence type="ECO:0000256" key="10">
    <source>
        <dbReference type="RuleBase" id="RU369038"/>
    </source>
</evidence>
<dbReference type="SUPFAM" id="SSF46689">
    <property type="entry name" value="Homeodomain-like"/>
    <property type="match status" value="1"/>
</dbReference>
<dbReference type="RefSeq" id="XP_027089882.1">
    <property type="nucleotide sequence ID" value="XM_027234081.2"/>
</dbReference>
<dbReference type="PROSITE" id="PS00027">
    <property type="entry name" value="HOMEOBOX_1"/>
    <property type="match status" value="1"/>
</dbReference>
<evidence type="ECO:0000256" key="3">
    <source>
        <dbReference type="ARBA" id="ARBA00023125"/>
    </source>
</evidence>
<dbReference type="InterPro" id="IPR000047">
    <property type="entry name" value="HTH_motif"/>
</dbReference>
<dbReference type="PRINTS" id="PR00031">
    <property type="entry name" value="HTHREPRESSR"/>
</dbReference>
<dbReference type="InterPro" id="IPR045224">
    <property type="entry name" value="HDZip_class_I_plant"/>
</dbReference>
<comment type="function">
    <text evidence="10">Transcription factor.</text>
</comment>
<accession>A0A6P6UJE6</accession>
<dbReference type="Pfam" id="PF02183">
    <property type="entry name" value="HALZ"/>
    <property type="match status" value="1"/>
</dbReference>
<keyword evidence="6 8" id="KW-0539">Nucleus</keyword>
<dbReference type="GO" id="GO:0005634">
    <property type="term" value="C:nucleus"/>
    <property type="evidence" value="ECO:0007669"/>
    <property type="project" value="UniProtKB-SubCell"/>
</dbReference>
<dbReference type="GeneID" id="113710973"/>
<protein>
    <recommendedName>
        <fullName evidence="10">Homeobox-leucine zipper protein</fullName>
    </recommendedName>
    <alternativeName>
        <fullName evidence="10">HD-ZIP protein</fullName>
    </alternativeName>
    <alternativeName>
        <fullName evidence="10">Homeodomain transcription factor</fullName>
    </alternativeName>
</protein>
<dbReference type="PANTHER" id="PTHR24326:SF616">
    <property type="entry name" value="HOMEOBOX-LEUCINE ZIPPER PROTEIN"/>
    <property type="match status" value="1"/>
</dbReference>
<sequence>MNRFSCFDSSENNTRENVGYSNEFQAMLDGLDDEDSIEEYNCSNGKKKRLRIDQVQALERIFEVDNKLDPERKIKLAQELGLQPRQVAIWFQNRRARWKTKQLERDYHLLKANYEALQLNYSKVEQEKESLVAELRGLREKLGEDNTETNHSIEKVATLQSSPKMASEKCNDSSEFGPTHANHEVYTNLHLSSETKRILDLKDGLSDSDSSGVLNEDSNNLNVQPLVSKLSSCNPTFNGLDQYAFSLSAPVYHPHLLDSRVKDYQQQFMKMQDQNHSSYADDSCNIFSVDQAPPLYWYFSDPRNQ</sequence>
<keyword evidence="4 8" id="KW-0371">Homeobox</keyword>
<evidence type="ECO:0000256" key="11">
    <source>
        <dbReference type="SAM" id="Coils"/>
    </source>
</evidence>
<keyword evidence="11" id="KW-0175">Coiled coil</keyword>
<dbReference type="SMART" id="SM00389">
    <property type="entry name" value="HOX"/>
    <property type="match status" value="1"/>
</dbReference>
<reference evidence="15" key="2">
    <citation type="submission" date="2025-08" db="UniProtKB">
        <authorList>
            <consortium name="RefSeq"/>
        </authorList>
    </citation>
    <scope>IDENTIFICATION</scope>
    <source>
        <tissue evidence="15">Leaves</tissue>
    </source>
</reference>
<feature type="region of interest" description="Disordered" evidence="12">
    <location>
        <begin position="143"/>
        <end position="179"/>
    </location>
</feature>
<dbReference type="Proteomes" id="UP001652660">
    <property type="component" value="Chromosome 10e"/>
</dbReference>
<dbReference type="Gene3D" id="1.10.10.60">
    <property type="entry name" value="Homeodomain-like"/>
    <property type="match status" value="1"/>
</dbReference>
<proteinExistence type="inferred from homology"/>
<evidence type="ECO:0000256" key="5">
    <source>
        <dbReference type="ARBA" id="ARBA00023163"/>
    </source>
</evidence>
<dbReference type="InterPro" id="IPR009057">
    <property type="entry name" value="Homeodomain-like_sf"/>
</dbReference>
<evidence type="ECO:0000259" key="13">
    <source>
        <dbReference type="PROSITE" id="PS50071"/>
    </source>
</evidence>
<comment type="subcellular location">
    <subcellularLocation>
        <location evidence="1 8 9">Nucleus</location>
    </subcellularLocation>
</comment>
<comment type="similarity">
    <text evidence="7 10">Belongs to the HD-ZIP homeobox family. Class I subfamily.</text>
</comment>
<dbReference type="InterPro" id="IPR003106">
    <property type="entry name" value="Leu_zip_homeo"/>
</dbReference>
<evidence type="ECO:0000256" key="6">
    <source>
        <dbReference type="ARBA" id="ARBA00023242"/>
    </source>
</evidence>
<reference evidence="14" key="1">
    <citation type="journal article" date="2025" name="Foods">
        <title>Unveiling the Microbial Signatures of Arabica Coffee Cherries: Insights into Ripeness Specific Diversity, Functional Traits, and Implications for Quality and Safety.</title>
        <authorList>
            <consortium name="RefSeq"/>
            <person name="Tenea G.N."/>
            <person name="Cifuentes V."/>
            <person name="Reyes P."/>
            <person name="Cevallos-Vallejos M."/>
        </authorList>
    </citation>
    <scope>NUCLEOTIDE SEQUENCE [LARGE SCALE GENOMIC DNA]</scope>
</reference>
<gene>
    <name evidence="15" type="primary">LOC113710973</name>
</gene>
<dbReference type="InterPro" id="IPR001356">
    <property type="entry name" value="HD"/>
</dbReference>
<evidence type="ECO:0000256" key="1">
    <source>
        <dbReference type="ARBA" id="ARBA00004123"/>
    </source>
</evidence>
<evidence type="ECO:0000256" key="9">
    <source>
        <dbReference type="RuleBase" id="RU000682"/>
    </source>
</evidence>
<dbReference type="PANTHER" id="PTHR24326">
    <property type="entry name" value="HOMEOBOX-LEUCINE ZIPPER PROTEIN"/>
    <property type="match status" value="1"/>
</dbReference>
<dbReference type="GO" id="GO:0000976">
    <property type="term" value="F:transcription cis-regulatory region binding"/>
    <property type="evidence" value="ECO:0007669"/>
    <property type="project" value="UniProtKB-ARBA"/>
</dbReference>
<evidence type="ECO:0000313" key="15">
    <source>
        <dbReference type="RefSeq" id="XP_027089882.1"/>
    </source>
</evidence>
<name>A0A6P6UJE6_COFAR</name>
<evidence type="ECO:0000313" key="14">
    <source>
        <dbReference type="Proteomes" id="UP001652660"/>
    </source>
</evidence>
<organism evidence="14 15">
    <name type="scientific">Coffea arabica</name>
    <name type="common">Arabian coffee</name>
    <dbReference type="NCBI Taxonomy" id="13443"/>
    <lineage>
        <taxon>Eukaryota</taxon>
        <taxon>Viridiplantae</taxon>
        <taxon>Streptophyta</taxon>
        <taxon>Embryophyta</taxon>
        <taxon>Tracheophyta</taxon>
        <taxon>Spermatophyta</taxon>
        <taxon>Magnoliopsida</taxon>
        <taxon>eudicotyledons</taxon>
        <taxon>Gunneridae</taxon>
        <taxon>Pentapetalae</taxon>
        <taxon>asterids</taxon>
        <taxon>lamiids</taxon>
        <taxon>Gentianales</taxon>
        <taxon>Rubiaceae</taxon>
        <taxon>Ixoroideae</taxon>
        <taxon>Gardenieae complex</taxon>
        <taxon>Bertiereae - Coffeeae clade</taxon>
        <taxon>Coffeeae</taxon>
        <taxon>Coffea</taxon>
    </lineage>
</organism>
<evidence type="ECO:0000256" key="2">
    <source>
        <dbReference type="ARBA" id="ARBA00023015"/>
    </source>
</evidence>
<dbReference type="OrthoDB" id="6159439at2759"/>
<dbReference type="InterPro" id="IPR017970">
    <property type="entry name" value="Homeobox_CS"/>
</dbReference>
<dbReference type="FunFam" id="1.10.10.60:FF:000144">
    <property type="entry name" value="homeobox-leucine zipper protein ATHB-6-like"/>
    <property type="match status" value="1"/>
</dbReference>